<dbReference type="EMBL" id="CP151087">
    <property type="protein sequence ID" value="WZN58380.1"/>
    <property type="molecule type" value="Genomic_DNA"/>
</dbReference>
<organism evidence="1 2">
    <name type="scientific">Sphingobacterium thalpophilum</name>
    <dbReference type="NCBI Taxonomy" id="259"/>
    <lineage>
        <taxon>Bacteria</taxon>
        <taxon>Pseudomonadati</taxon>
        <taxon>Bacteroidota</taxon>
        <taxon>Sphingobacteriia</taxon>
        <taxon>Sphingobacteriales</taxon>
        <taxon>Sphingobacteriaceae</taxon>
        <taxon>Sphingobacterium</taxon>
    </lineage>
</organism>
<protein>
    <submittedName>
        <fullName evidence="1">Alpha/beta hydrolase</fullName>
    </submittedName>
</protein>
<evidence type="ECO:0000313" key="1">
    <source>
        <dbReference type="EMBL" id="WZN58380.1"/>
    </source>
</evidence>
<keyword evidence="1" id="KW-0378">Hydrolase</keyword>
<gene>
    <name evidence="1" type="ORF">AACH28_00805</name>
</gene>
<keyword evidence="2" id="KW-1185">Reference proteome</keyword>
<accession>A0ACD5CBX0</accession>
<dbReference type="Proteomes" id="UP001485301">
    <property type="component" value="Chromosome"/>
</dbReference>
<sequence>MLTLSALLDHFGYKDATFVGHDWGANVVWNLALLYPERVNKIINLALPYQERGEQPWTELMEILFGEDFYFVHFNKQIGIADAIMNENVHRFLRDTFRKDIPPARPDPGMLMINPARAVEPIGKPLMEESELSVFVSTFESAGFTGANKSYYICLMRRLICHFT</sequence>
<name>A0ACD5CBX0_9SPHI</name>
<proteinExistence type="predicted"/>
<evidence type="ECO:0000313" key="2">
    <source>
        <dbReference type="Proteomes" id="UP001485301"/>
    </source>
</evidence>
<reference evidence="1" key="1">
    <citation type="submission" date="2024-04" db="EMBL/GenBank/DDBJ databases">
        <title>Complete genome sequence of Sphingobacterium thalpophiium BAA-1094.</title>
        <authorList>
            <person name="Adaikpoh B.I."/>
        </authorList>
    </citation>
    <scope>NUCLEOTIDE SEQUENCE</scope>
    <source>
        <strain evidence="1">BAA-1094</strain>
    </source>
</reference>